<comment type="caution">
    <text evidence="1">The sequence shown here is derived from an EMBL/GenBank/DDBJ whole genome shotgun (WGS) entry which is preliminary data.</text>
</comment>
<reference evidence="1 2" key="2">
    <citation type="submission" date="2009-02" db="EMBL/GenBank/DDBJ databases">
        <title>Draft genome sequence of Blautia hydrogenotrophica DSM 10507 (Ruminococcus hydrogenotrophicus DSM 10507).</title>
        <authorList>
            <person name="Sudarsanam P."/>
            <person name="Ley R."/>
            <person name="Guruge J."/>
            <person name="Turnbaugh P.J."/>
            <person name="Mahowald M."/>
            <person name="Liep D."/>
            <person name="Gordon J."/>
        </authorList>
    </citation>
    <scope>NUCLEOTIDE SEQUENCE [LARGE SCALE GENOMIC DNA]</scope>
    <source>
        <strain evidence="2">DSM 10507 / JCM 14656 / S5a33</strain>
    </source>
</reference>
<evidence type="ECO:0000313" key="1">
    <source>
        <dbReference type="EMBL" id="EEG47973.1"/>
    </source>
</evidence>
<organism evidence="1 2">
    <name type="scientific">Blautia hydrogenotrophica (strain DSM 10507 / JCM 14656 / S5a33)</name>
    <name type="common">Ruminococcus hydrogenotrophicus</name>
    <dbReference type="NCBI Taxonomy" id="476272"/>
    <lineage>
        <taxon>Bacteria</taxon>
        <taxon>Bacillati</taxon>
        <taxon>Bacillota</taxon>
        <taxon>Clostridia</taxon>
        <taxon>Lachnospirales</taxon>
        <taxon>Lachnospiraceae</taxon>
        <taxon>Blautia</taxon>
    </lineage>
</organism>
<reference evidence="1 2" key="1">
    <citation type="submission" date="2009-01" db="EMBL/GenBank/DDBJ databases">
        <authorList>
            <person name="Fulton L."/>
            <person name="Clifton S."/>
            <person name="Fulton B."/>
            <person name="Xu J."/>
            <person name="Minx P."/>
            <person name="Pepin K.H."/>
            <person name="Johnson M."/>
            <person name="Bhonagiri V."/>
            <person name="Nash W.E."/>
            <person name="Mardis E.R."/>
            <person name="Wilson R.K."/>
        </authorList>
    </citation>
    <scope>NUCLEOTIDE SEQUENCE [LARGE SCALE GENOMIC DNA]</scope>
    <source>
        <strain evidence="2">DSM 10507 / JCM 14656 / S5a33</strain>
    </source>
</reference>
<name>C0CQI3_BLAHS</name>
<dbReference type="Proteomes" id="UP000003100">
    <property type="component" value="Unassembled WGS sequence"/>
</dbReference>
<dbReference type="AlphaFoldDB" id="C0CQI3"/>
<dbReference type="HOGENOM" id="CLU_3230364_0_0_9"/>
<accession>C0CQI3</accession>
<keyword evidence="2" id="KW-1185">Reference proteome</keyword>
<evidence type="ECO:0000313" key="2">
    <source>
        <dbReference type="Proteomes" id="UP000003100"/>
    </source>
</evidence>
<sequence>MGLSTLFPGKKLTWSQRWVWYSKNTTNCGYREETQKYEDTRSN</sequence>
<proteinExistence type="predicted"/>
<protein>
    <submittedName>
        <fullName evidence="1">Uncharacterized protein</fullName>
    </submittedName>
</protein>
<dbReference type="EMBL" id="ACBZ01000171">
    <property type="protein sequence ID" value="EEG47973.1"/>
    <property type="molecule type" value="Genomic_DNA"/>
</dbReference>
<gene>
    <name evidence="1" type="ORF">RUMHYD_03146</name>
</gene>